<evidence type="ECO:0000313" key="5">
    <source>
        <dbReference type="Proteomes" id="UP000252698"/>
    </source>
</evidence>
<dbReference type="InterPro" id="IPR015424">
    <property type="entry name" value="PyrdxlP-dep_Trfase"/>
</dbReference>
<organism evidence="4 5">
    <name type="scientific">Streptomyces atratus</name>
    <dbReference type="NCBI Taxonomy" id="1893"/>
    <lineage>
        <taxon>Bacteria</taxon>
        <taxon>Bacillati</taxon>
        <taxon>Actinomycetota</taxon>
        <taxon>Actinomycetes</taxon>
        <taxon>Kitasatosporales</taxon>
        <taxon>Streptomycetaceae</taxon>
        <taxon>Streptomyces</taxon>
    </lineage>
</organism>
<sequence length="458" mass="48869">MSVFTAAADQSLCTPLPVLGKDVTVPLVTGGEVTYAALDYAASAPALQRVWDDVAAYAPYYGSVHRGAGYLSQLSTDLFENSRATVAEFLGCRADDQVIFTRSTTDSLNLLAAVVPADCQVFVYETEHHASLLPWRDARVTYLNAPRTPAQAVETLERALADRDPYGPALVCVTGASNVTGELWPVKELAAAAHSHGARIVLDAAQLAPHHPVDIAELDVDWVAFSGHKLYAPFGSGVLAGRADWLQDAEPYLAGGGASRKVARRTDGGVDVEWHSTAARHEAGSPNVIGVYSIASACKALTEAGFDRLVAREQQLVTRVREGLAEVPQVKVLSLFGDDAPRVGVISFVVEGWNSSHFAAALSAEYGIGVRDGLFCAHPLVRTLLGSDPQDPGECGAPEAEPGERSLNAIRVSFGAGTPDEHIERFVRAVKELVSKGAQWKYRTEDGRCVPDRGTAQL</sequence>
<protein>
    <submittedName>
        <fullName evidence="4">Cysteine desulfurase</fullName>
    </submittedName>
</protein>
<gene>
    <name evidence="4" type="ORF">C5746_11730</name>
</gene>
<dbReference type="PANTHER" id="PTHR43586:SF8">
    <property type="entry name" value="CYSTEINE DESULFURASE 1, CHLOROPLASTIC"/>
    <property type="match status" value="1"/>
</dbReference>
<dbReference type="GeneID" id="95519156"/>
<dbReference type="InterPro" id="IPR000192">
    <property type="entry name" value="Aminotrans_V_dom"/>
</dbReference>
<keyword evidence="2" id="KW-0663">Pyridoxal phosphate</keyword>
<dbReference type="SUPFAM" id="SSF53383">
    <property type="entry name" value="PLP-dependent transferases"/>
    <property type="match status" value="1"/>
</dbReference>
<name>A0A2Z5JB70_STRAR</name>
<dbReference type="RefSeq" id="WP_114244123.1">
    <property type="nucleotide sequence ID" value="NZ_CP027306.1"/>
</dbReference>
<proteinExistence type="predicted"/>
<dbReference type="KEGG" id="sata:C5746_11730"/>
<evidence type="ECO:0000256" key="1">
    <source>
        <dbReference type="ARBA" id="ARBA00001933"/>
    </source>
</evidence>
<comment type="cofactor">
    <cofactor evidence="1">
        <name>pyridoxal 5'-phosphate</name>
        <dbReference type="ChEBI" id="CHEBI:597326"/>
    </cofactor>
</comment>
<evidence type="ECO:0000313" key="4">
    <source>
        <dbReference type="EMBL" id="AXE77504.1"/>
    </source>
</evidence>
<accession>A0A2Z5JB70</accession>
<dbReference type="EMBL" id="CP027306">
    <property type="protein sequence ID" value="AXE77504.1"/>
    <property type="molecule type" value="Genomic_DNA"/>
</dbReference>
<dbReference type="Gene3D" id="3.90.1150.10">
    <property type="entry name" value="Aspartate Aminotransferase, domain 1"/>
    <property type="match status" value="1"/>
</dbReference>
<dbReference type="Gene3D" id="3.40.640.10">
    <property type="entry name" value="Type I PLP-dependent aspartate aminotransferase-like (Major domain)"/>
    <property type="match status" value="1"/>
</dbReference>
<dbReference type="InterPro" id="IPR015421">
    <property type="entry name" value="PyrdxlP-dep_Trfase_major"/>
</dbReference>
<dbReference type="PANTHER" id="PTHR43586">
    <property type="entry name" value="CYSTEINE DESULFURASE"/>
    <property type="match status" value="1"/>
</dbReference>
<reference evidence="4 5" key="1">
    <citation type="journal article" date="2018" name="Front. Microbiol.">
        <title>Genome Sequencing of Streptomyces atratus SCSIOZH16 and Activation Production of Nocardamine via Metabolic Engineering.</title>
        <authorList>
            <person name="Li Y."/>
            <person name="Zhang C."/>
            <person name="Liu C."/>
            <person name="Ju J."/>
            <person name="Ma J."/>
        </authorList>
    </citation>
    <scope>NUCLEOTIDE SEQUENCE [LARGE SCALE GENOMIC DNA]</scope>
    <source>
        <strain evidence="4 5">SCSIO_ZH16</strain>
    </source>
</reference>
<evidence type="ECO:0000259" key="3">
    <source>
        <dbReference type="Pfam" id="PF00266"/>
    </source>
</evidence>
<dbReference type="Proteomes" id="UP000252698">
    <property type="component" value="Chromosome"/>
</dbReference>
<dbReference type="AlphaFoldDB" id="A0A2Z5JB70"/>
<feature type="domain" description="Aminotransferase class V" evidence="3">
    <location>
        <begin position="38"/>
        <end position="426"/>
    </location>
</feature>
<dbReference type="InterPro" id="IPR015422">
    <property type="entry name" value="PyrdxlP-dep_Trfase_small"/>
</dbReference>
<evidence type="ECO:0000256" key="2">
    <source>
        <dbReference type="ARBA" id="ARBA00022898"/>
    </source>
</evidence>
<dbReference type="Pfam" id="PF00266">
    <property type="entry name" value="Aminotran_5"/>
    <property type="match status" value="1"/>
</dbReference>